<protein>
    <recommendedName>
        <fullName evidence="4">CCT domain-containing protein</fullName>
    </recommendedName>
</protein>
<dbReference type="PANTHER" id="PTHR31319:SF110">
    <property type="entry name" value="CCT MOTIF FAMILY PROTEIN"/>
    <property type="match status" value="1"/>
</dbReference>
<dbReference type="InterPro" id="IPR010402">
    <property type="entry name" value="CCT_domain"/>
</dbReference>
<keyword evidence="2 3" id="KW-0539">Nucleus</keyword>
<dbReference type="PROSITE" id="PS51017">
    <property type="entry name" value="CCT"/>
    <property type="match status" value="1"/>
</dbReference>
<evidence type="ECO:0000259" key="4">
    <source>
        <dbReference type="PROSITE" id="PS51017"/>
    </source>
</evidence>
<evidence type="ECO:0000256" key="1">
    <source>
        <dbReference type="ARBA" id="ARBA00004123"/>
    </source>
</evidence>
<reference evidence="5" key="1">
    <citation type="submission" date="2023-03" db="UniProtKB">
        <authorList>
            <consortium name="EnsemblPlants"/>
        </authorList>
    </citation>
    <scope>IDENTIFICATION</scope>
</reference>
<dbReference type="GO" id="GO:0003700">
    <property type="term" value="F:DNA-binding transcription factor activity"/>
    <property type="evidence" value="ECO:0007669"/>
    <property type="project" value="TreeGrafter"/>
</dbReference>
<dbReference type="PANTHER" id="PTHR31319">
    <property type="entry name" value="ZINC FINGER PROTEIN CONSTANS-LIKE 4"/>
    <property type="match status" value="1"/>
</dbReference>
<sequence>MASFPHNFYSDLYPNNFSDLQTLLMAAGDSGMCGIRNNNNNNNNNIDLFVSREETFIPFFDQTVSPEQSSSDTGLSPFLTMQHPDLYGPVSDMTVPSLPEFNMSTYDIHSLISCQPQVPGTCNYGDELLGFVPELKPLYRDTWGNQSRYETHAVEETNIKVASRYSEEERKERIVRYLKKRNQRNFNKTIKYACRKTLADRRTRVRGRFARNNNELCDNDHEIPLKTNQFSTPNHNLIKQRDQTIIPLSNGNKEEEESWLQELAASLMYLPYVTNYGM</sequence>
<evidence type="ECO:0000256" key="2">
    <source>
        <dbReference type="ARBA" id="ARBA00023242"/>
    </source>
</evidence>
<proteinExistence type="predicted"/>
<comment type="subcellular location">
    <subcellularLocation>
        <location evidence="1 3">Nucleus</location>
    </subcellularLocation>
</comment>
<dbReference type="Gramene" id="MELO3C019654.2.1">
    <property type="protein sequence ID" value="MELO3C019654.2.1"/>
    <property type="gene ID" value="MELO3C019654.2"/>
</dbReference>
<evidence type="ECO:0000313" key="5">
    <source>
        <dbReference type="EnsemblPlants" id="MELO3C019654.2.1"/>
    </source>
</evidence>
<dbReference type="AlphaFoldDB" id="A0A9I9DJF6"/>
<dbReference type="InterPro" id="IPR045281">
    <property type="entry name" value="CONSTANS-like"/>
</dbReference>
<organism evidence="5">
    <name type="scientific">Cucumis melo</name>
    <name type="common">Muskmelon</name>
    <dbReference type="NCBI Taxonomy" id="3656"/>
    <lineage>
        <taxon>Eukaryota</taxon>
        <taxon>Viridiplantae</taxon>
        <taxon>Streptophyta</taxon>
        <taxon>Embryophyta</taxon>
        <taxon>Tracheophyta</taxon>
        <taxon>Spermatophyta</taxon>
        <taxon>Magnoliopsida</taxon>
        <taxon>eudicotyledons</taxon>
        <taxon>Gunneridae</taxon>
        <taxon>Pentapetalae</taxon>
        <taxon>rosids</taxon>
        <taxon>fabids</taxon>
        <taxon>Cucurbitales</taxon>
        <taxon>Cucurbitaceae</taxon>
        <taxon>Benincaseae</taxon>
        <taxon>Cucumis</taxon>
    </lineage>
</organism>
<accession>A0A9I9DJF6</accession>
<feature type="domain" description="CCT" evidence="4">
    <location>
        <begin position="170"/>
        <end position="212"/>
    </location>
</feature>
<name>A0A9I9DJF6_CUCME</name>
<dbReference type="GO" id="GO:0005634">
    <property type="term" value="C:nucleus"/>
    <property type="evidence" value="ECO:0007669"/>
    <property type="project" value="UniProtKB-SubCell"/>
</dbReference>
<evidence type="ECO:0000256" key="3">
    <source>
        <dbReference type="PROSITE-ProRule" id="PRU00357"/>
    </source>
</evidence>
<dbReference type="EnsemblPlants" id="MELO3C019654.2.1">
    <property type="protein sequence ID" value="MELO3C019654.2.1"/>
    <property type="gene ID" value="MELO3C019654.2"/>
</dbReference>
<dbReference type="Pfam" id="PF06203">
    <property type="entry name" value="CCT"/>
    <property type="match status" value="1"/>
</dbReference>
<dbReference type="GO" id="GO:0009909">
    <property type="term" value="P:regulation of flower development"/>
    <property type="evidence" value="ECO:0007669"/>
    <property type="project" value="InterPro"/>
</dbReference>